<dbReference type="InterPro" id="IPR000999">
    <property type="entry name" value="RNase_III_dom"/>
</dbReference>
<dbReference type="GO" id="GO:0031053">
    <property type="term" value="P:primary miRNA processing"/>
    <property type="evidence" value="ECO:0007669"/>
    <property type="project" value="TreeGrafter"/>
</dbReference>
<dbReference type="InterPro" id="IPR058938">
    <property type="entry name" value="Helical_CED_Drosha"/>
</dbReference>
<keyword evidence="3" id="KW-0378">Hydrolase</keyword>
<evidence type="ECO:0000256" key="1">
    <source>
        <dbReference type="ARBA" id="ARBA00022722"/>
    </source>
</evidence>
<protein>
    <submittedName>
        <fullName evidence="10">Ribonuclease 3</fullName>
    </submittedName>
</protein>
<dbReference type="PANTHER" id="PTHR11207:SF0">
    <property type="entry name" value="RIBONUCLEASE 3"/>
    <property type="match status" value="1"/>
</dbReference>
<evidence type="ECO:0000256" key="3">
    <source>
        <dbReference type="ARBA" id="ARBA00022801"/>
    </source>
</evidence>
<dbReference type="PROSITE" id="PS50142">
    <property type="entry name" value="RNASE_3_2"/>
    <property type="match status" value="2"/>
</dbReference>
<gene>
    <name evidence="10" type="primary">LOC100908778</name>
</gene>
<dbReference type="GO" id="GO:0004525">
    <property type="term" value="F:ribonuclease III activity"/>
    <property type="evidence" value="ECO:0007669"/>
    <property type="project" value="InterPro"/>
</dbReference>
<reference evidence="10" key="1">
    <citation type="submission" date="2025-08" db="UniProtKB">
        <authorList>
            <consortium name="RefSeq"/>
        </authorList>
    </citation>
    <scope>IDENTIFICATION</scope>
</reference>
<feature type="compositionally biased region" description="Acidic residues" evidence="6">
    <location>
        <begin position="28"/>
        <end position="43"/>
    </location>
</feature>
<sequence>MHFKKKPKVMHHRHDQKFTKPVLVLTSEDSDSSSESDWCSSDDEENLTELEIKKQHPYRLHEELWFNDSGEMNDGPLCRCSIKSRRSGIRHNCFPGETAPNPACDPNLNNADKLFHYRIFISPKTNFVLKKFPTVIKHDKQEYIFEGFSLFSHYKLPENLPSCRIIRYNIEYLIAYIPEECPDNFTVGGLDLLTEYLFKEILELVDVNWKLNDQDGGCPQFHLMPRFVRPLVEKGKELLSLNYVIHHLLRNSKPLVPAEAIPRLVRFSDNDYIDYVETNVKAQIVVKPGMKPCAMRVDQLDRENSLEKATEFPEIIHFGMRPAQLSYAGNPQYQKAFKDLTKFKKYLATKPRVDYRDKAKLAKKEKAVMELKQAKDLKRDVTVVASSAGFLRTGIRSDVVQHALIIPVLIGHLRFHRSLHELEKNLKLKFNDRLLLQLALTHPSYRENFGTNPDHARNAMSNCGMRQPKYGDRRVLYLYSRKRGIKMLLSIMSRLAKDIETASTMHHYERLEFLGDAVIEFLSSIHLFHMFPEVEEGGLATYRAALVQNQHLAILAKKLQLDEFMLYAHGSDLCHDLELKHAMANSFEALMGAIFLDHGINEVDRVFGETLFGHDPKLLVRWRNYSRHPLQLQEPDGDRHWIEHYPILQKMTVFEKKIGVEFTHIRLLARAFTHRSVGFNNLTLGSNQRLEFLGDTVLQLVSSEYLYKFFPEHHEGHLSLLRSSIVNNRTQSVVHDDLGMLECSLYPSSASGLKMKDRADILEAFLGALYVDKGLEYCRRFCQVVFFPRLEQFIRNQDWNDPKSKLQQCCLTLRHMSNGQPEIPLYKVIDSSGPTNTRRYIVAVYFRGKRMATSSGHSIK</sequence>
<dbReference type="InterPro" id="IPR014720">
    <property type="entry name" value="dsRBD_dom"/>
</dbReference>
<dbReference type="SMART" id="SM00535">
    <property type="entry name" value="RIBOc"/>
    <property type="match status" value="2"/>
</dbReference>
<evidence type="ECO:0000256" key="4">
    <source>
        <dbReference type="ARBA" id="ARBA00022884"/>
    </source>
</evidence>
<dbReference type="Gene3D" id="1.10.1520.10">
    <property type="entry name" value="Ribonuclease III domain"/>
    <property type="match status" value="2"/>
</dbReference>
<feature type="domain" description="RNase III" evidence="8">
    <location>
        <begin position="419"/>
        <end position="599"/>
    </location>
</feature>
<dbReference type="GO" id="GO:0070877">
    <property type="term" value="C:microprocessor complex"/>
    <property type="evidence" value="ECO:0007669"/>
    <property type="project" value="TreeGrafter"/>
</dbReference>
<evidence type="ECO:0000313" key="9">
    <source>
        <dbReference type="Proteomes" id="UP000694867"/>
    </source>
</evidence>
<dbReference type="KEGG" id="goe:100908778"/>
<evidence type="ECO:0000313" key="10">
    <source>
        <dbReference type="RefSeq" id="XP_018494347.2"/>
    </source>
</evidence>
<keyword evidence="9" id="KW-1185">Reference proteome</keyword>
<dbReference type="GO" id="GO:0031054">
    <property type="term" value="P:pre-miRNA processing"/>
    <property type="evidence" value="ECO:0007669"/>
    <property type="project" value="InterPro"/>
</dbReference>
<evidence type="ECO:0000259" key="7">
    <source>
        <dbReference type="PROSITE" id="PS50137"/>
    </source>
</evidence>
<dbReference type="CDD" id="cd00593">
    <property type="entry name" value="RIBOc"/>
    <property type="match status" value="2"/>
</dbReference>
<dbReference type="RefSeq" id="XP_018494347.2">
    <property type="nucleotide sequence ID" value="XM_018638831.2"/>
</dbReference>
<feature type="domain" description="RNase III" evidence="8">
    <location>
        <begin position="651"/>
        <end position="774"/>
    </location>
</feature>
<feature type="region of interest" description="Disordered" evidence="6">
    <location>
        <begin position="1"/>
        <end position="43"/>
    </location>
</feature>
<keyword evidence="1" id="KW-0540">Nuclease</keyword>
<evidence type="ECO:0000259" key="8">
    <source>
        <dbReference type="PROSITE" id="PS50142"/>
    </source>
</evidence>
<dbReference type="GeneID" id="100908778"/>
<proteinExistence type="predicted"/>
<name>A0AAJ7L550_9ACAR</name>
<evidence type="ECO:0000256" key="2">
    <source>
        <dbReference type="ARBA" id="ARBA00022759"/>
    </source>
</evidence>
<feature type="compositionally biased region" description="Basic residues" evidence="6">
    <location>
        <begin position="1"/>
        <end position="15"/>
    </location>
</feature>
<feature type="domain" description="DRBM" evidence="7">
    <location>
        <begin position="801"/>
        <end position="860"/>
    </location>
</feature>
<dbReference type="CTD" id="29102"/>
<dbReference type="Pfam" id="PF26050">
    <property type="entry name" value="Helical_CED_Drosha"/>
    <property type="match status" value="1"/>
</dbReference>
<dbReference type="PANTHER" id="PTHR11207">
    <property type="entry name" value="RIBONUCLEASE III"/>
    <property type="match status" value="1"/>
</dbReference>
<accession>A0AAJ7L550</accession>
<evidence type="ECO:0000256" key="5">
    <source>
        <dbReference type="PROSITE-ProRule" id="PRU00266"/>
    </source>
</evidence>
<dbReference type="Pfam" id="PF00035">
    <property type="entry name" value="dsrm"/>
    <property type="match status" value="1"/>
</dbReference>
<organism evidence="9 10">
    <name type="scientific">Galendromus occidentalis</name>
    <name type="common">western predatory mite</name>
    <dbReference type="NCBI Taxonomy" id="34638"/>
    <lineage>
        <taxon>Eukaryota</taxon>
        <taxon>Metazoa</taxon>
        <taxon>Ecdysozoa</taxon>
        <taxon>Arthropoda</taxon>
        <taxon>Chelicerata</taxon>
        <taxon>Arachnida</taxon>
        <taxon>Acari</taxon>
        <taxon>Parasitiformes</taxon>
        <taxon>Mesostigmata</taxon>
        <taxon>Gamasina</taxon>
        <taxon>Phytoseioidea</taxon>
        <taxon>Phytoseiidae</taxon>
        <taxon>Typhlodrominae</taxon>
        <taxon>Galendromus</taxon>
    </lineage>
</organism>
<dbReference type="SUPFAM" id="SSF54768">
    <property type="entry name" value="dsRNA-binding domain-like"/>
    <property type="match status" value="1"/>
</dbReference>
<keyword evidence="4 5" id="KW-0694">RNA-binding</keyword>
<keyword evidence="2" id="KW-0255">Endonuclease</keyword>
<dbReference type="SUPFAM" id="SSF69065">
    <property type="entry name" value="RNase III domain-like"/>
    <property type="match status" value="2"/>
</dbReference>
<dbReference type="Proteomes" id="UP000694867">
    <property type="component" value="Unplaced"/>
</dbReference>
<dbReference type="GO" id="GO:0003723">
    <property type="term" value="F:RNA binding"/>
    <property type="evidence" value="ECO:0007669"/>
    <property type="project" value="UniProtKB-UniRule"/>
</dbReference>
<dbReference type="PROSITE" id="PS00517">
    <property type="entry name" value="RNASE_3_1"/>
    <property type="match status" value="1"/>
</dbReference>
<dbReference type="FunFam" id="1.10.1520.10:FF:000002">
    <property type="entry name" value="Drosha ribonuclease III"/>
    <property type="match status" value="1"/>
</dbReference>
<dbReference type="CDD" id="cd19877">
    <property type="entry name" value="DSRM_RNAse_III_meta_like"/>
    <property type="match status" value="1"/>
</dbReference>
<dbReference type="InterPro" id="IPR036389">
    <property type="entry name" value="RNase_III_sf"/>
</dbReference>
<dbReference type="InterPro" id="IPR044442">
    <property type="entry name" value="RNAse_III_DSRM__animal"/>
</dbReference>
<dbReference type="Pfam" id="PF14622">
    <property type="entry name" value="Ribonucleas_3_3"/>
    <property type="match status" value="2"/>
</dbReference>
<evidence type="ECO:0000256" key="6">
    <source>
        <dbReference type="SAM" id="MobiDB-lite"/>
    </source>
</evidence>
<dbReference type="Gene3D" id="3.30.160.20">
    <property type="match status" value="1"/>
</dbReference>
<dbReference type="AlphaFoldDB" id="A0AAJ7L550"/>
<dbReference type="PROSITE" id="PS50137">
    <property type="entry name" value="DS_RBD"/>
    <property type="match status" value="1"/>
</dbReference>